<reference evidence="1 2" key="1">
    <citation type="submission" date="2016-11" db="EMBL/GenBank/DDBJ databases">
        <authorList>
            <person name="Jaros S."/>
            <person name="Januszkiewicz K."/>
            <person name="Wedrychowicz H."/>
        </authorList>
    </citation>
    <scope>NUCLEOTIDE SEQUENCE [LARGE SCALE GENOMIC DNA]</scope>
    <source>
        <strain evidence="1 2">DSM 19980</strain>
    </source>
</reference>
<dbReference type="AlphaFoldDB" id="A0A1M4Z1E4"/>
<evidence type="ECO:0000313" key="2">
    <source>
        <dbReference type="Proteomes" id="UP000184346"/>
    </source>
</evidence>
<dbReference type="Gene3D" id="3.30.530.20">
    <property type="match status" value="1"/>
</dbReference>
<dbReference type="Proteomes" id="UP000184346">
    <property type="component" value="Unassembled WGS sequence"/>
</dbReference>
<organism evidence="1 2">
    <name type="scientific">Modicisalibacter ilicicola DSM 19980</name>
    <dbReference type="NCBI Taxonomy" id="1121942"/>
    <lineage>
        <taxon>Bacteria</taxon>
        <taxon>Pseudomonadati</taxon>
        <taxon>Pseudomonadota</taxon>
        <taxon>Gammaproteobacteria</taxon>
        <taxon>Oceanospirillales</taxon>
        <taxon>Halomonadaceae</taxon>
        <taxon>Modicisalibacter</taxon>
    </lineage>
</organism>
<dbReference type="InterPro" id="IPR019587">
    <property type="entry name" value="Polyketide_cyclase/dehydratase"/>
</dbReference>
<dbReference type="EMBL" id="FQUJ01000007">
    <property type="protein sequence ID" value="SHF11785.1"/>
    <property type="molecule type" value="Genomic_DNA"/>
</dbReference>
<dbReference type="Pfam" id="PF10604">
    <property type="entry name" value="Polyketide_cyc2"/>
    <property type="match status" value="1"/>
</dbReference>
<dbReference type="SUPFAM" id="SSF55961">
    <property type="entry name" value="Bet v1-like"/>
    <property type="match status" value="1"/>
</dbReference>
<gene>
    <name evidence="1" type="ORF">SAMN02745148_01825</name>
</gene>
<accession>A0A1M4Z1E4</accession>
<evidence type="ECO:0000313" key="1">
    <source>
        <dbReference type="EMBL" id="SHF11785.1"/>
    </source>
</evidence>
<sequence length="160" mass="18396">MGLVIHGGGRYSRVSCFIANQGKRMATIEHSAILHAPRERVFALLERVEDFVDYSDQIKAIEPLGGRRYRWHVHAVGMDWSFDVEVTDIKPPDVLAWESIDGVRNSGRYELFTVPEGTRVRLTVEYQIRNRLVERAVNKAARPLVNQVSRQILERVEARL</sequence>
<dbReference type="STRING" id="1121942.SAMN02745148_01825"/>
<name>A0A1M4Z1E4_9GAMM</name>
<dbReference type="InterPro" id="IPR023393">
    <property type="entry name" value="START-like_dom_sf"/>
</dbReference>
<protein>
    <submittedName>
        <fullName evidence="1">Polyketide cyclase / dehydrase and lipid transport</fullName>
    </submittedName>
</protein>
<proteinExistence type="predicted"/>
<keyword evidence="2" id="KW-1185">Reference proteome</keyword>